<dbReference type="GO" id="GO:0008253">
    <property type="term" value="F:5'-nucleotidase activity"/>
    <property type="evidence" value="ECO:0007669"/>
    <property type="project" value="TreeGrafter"/>
</dbReference>
<dbReference type="PANTHER" id="PTHR11575">
    <property type="entry name" value="5'-NUCLEOTIDASE-RELATED"/>
    <property type="match status" value="1"/>
</dbReference>
<evidence type="ECO:0000313" key="5">
    <source>
        <dbReference type="EMBL" id="SDM87222.1"/>
    </source>
</evidence>
<dbReference type="EMBL" id="FNHU01000008">
    <property type="protein sequence ID" value="SDM87222.1"/>
    <property type="molecule type" value="Genomic_DNA"/>
</dbReference>
<feature type="chain" id="PRO_5039004180" evidence="2">
    <location>
        <begin position="25"/>
        <end position="791"/>
    </location>
</feature>
<dbReference type="InterPro" id="IPR029052">
    <property type="entry name" value="Metallo-depent_PP-like"/>
</dbReference>
<reference evidence="5 6" key="1">
    <citation type="submission" date="2016-10" db="EMBL/GenBank/DDBJ databases">
        <authorList>
            <person name="de Groot N.N."/>
        </authorList>
    </citation>
    <scope>NUCLEOTIDE SEQUENCE [LARGE SCALE GENOMIC DNA]</scope>
    <source>
        <strain evidence="5 6">KPR-7B</strain>
    </source>
</reference>
<keyword evidence="1 2" id="KW-0732">Signal</keyword>
<proteinExistence type="predicted"/>
<dbReference type="SUPFAM" id="SSF55816">
    <property type="entry name" value="5'-nucleotidase (syn. UDP-sugar hydrolase), C-terminal domain"/>
    <property type="match status" value="1"/>
</dbReference>
<dbReference type="SUPFAM" id="SSF56300">
    <property type="entry name" value="Metallo-dependent phosphatases"/>
    <property type="match status" value="1"/>
</dbReference>
<evidence type="ECO:0000313" key="6">
    <source>
        <dbReference type="Proteomes" id="UP000199671"/>
    </source>
</evidence>
<dbReference type="Gene3D" id="3.90.780.10">
    <property type="entry name" value="5'-Nucleotidase, C-terminal domain"/>
    <property type="match status" value="1"/>
</dbReference>
<dbReference type="PRINTS" id="PR01607">
    <property type="entry name" value="APYRASEFAMLY"/>
</dbReference>
<dbReference type="Proteomes" id="UP000199671">
    <property type="component" value="Unassembled WGS sequence"/>
</dbReference>
<organism evidence="5 6">
    <name type="scientific">Actinomyces ruminicola</name>
    <dbReference type="NCBI Taxonomy" id="332524"/>
    <lineage>
        <taxon>Bacteria</taxon>
        <taxon>Bacillati</taxon>
        <taxon>Actinomycetota</taxon>
        <taxon>Actinomycetes</taxon>
        <taxon>Actinomycetales</taxon>
        <taxon>Actinomycetaceae</taxon>
        <taxon>Actinomyces</taxon>
    </lineage>
</organism>
<dbReference type="InterPro" id="IPR036907">
    <property type="entry name" value="5'-Nucleotdase_C_sf"/>
</dbReference>
<feature type="domain" description="5'-Nucleotidase C-terminal" evidence="4">
    <location>
        <begin position="385"/>
        <end position="559"/>
    </location>
</feature>
<dbReference type="Pfam" id="PF00149">
    <property type="entry name" value="Metallophos"/>
    <property type="match status" value="1"/>
</dbReference>
<gene>
    <name evidence="5" type="ORF">SAMN04487766_10821</name>
</gene>
<sequence>MRPQHLVRASVSVTALALAVFAPAAVAPPAGALTSAQVGGPVVVAGPTAGLLADAVPADEGGAATVNLLGITDFGGHLERVSTQSEGVQVVTEPGAVTLACEVAAARASQPNTLLVSTGDNVGGSAYISSVLDDQPTIDILGAIGLDVTAAGNHEFDRGAGDLSSRLLGAIDAPVLAANVIGNDALSAEGDGDGVWTTEVDGVTVGFVGVVTDSLPTLVAEAALAGMEVTDLVETANTRAAALKDGDESNGEADVVVVLAHEDADVYSNQFNGSVDAVFGGHTHHPHASAVTGRDGNRIAVVQSGQYGELLGNITLSVDRDSGAVSVLAVNNIDLTASTCTADAYGVQAIVDQAARDSRVAGSRVLTALDRSFYRGTNDGSDPGANRSTESTAANVIADSYRAWLTTEVKPDGDHYIGLMNPGGVRADYLLGDLTEGEAYTVQPFGNEMGYATYSGAQLKAVLAQQWQPDTSRPLLMLGVSGNVRVYIDQDAADELEEYWSRISAGEQAAADLEEAVDAARARVIRSVYVDDVELADDASVVVASNSFMLSGGDGFTGLRETTVSGTGVLDRTVTAEYLQAGGAVSADLAKRQIGVDLDAAVGGTATVRFTGLSFTAASEQTAPGAAQEVTATVALADGGTQQLTSAAIDTTITPELPETGTTTLSIALPADVATTACPAGGRQGEGVSAAGACAVVSFTLVARDGTTRSVDYQVMVPVAAAQAEARVPAVGDQVVVAPDQEPTTAGTGVPDSLGSAGATALALLAAAGVACYHVVRQGLLGRLGAVRSDT</sequence>
<dbReference type="InterPro" id="IPR006179">
    <property type="entry name" value="5_nucleotidase/apyrase"/>
</dbReference>
<dbReference type="Pfam" id="PF02872">
    <property type="entry name" value="5_nucleotid_C"/>
    <property type="match status" value="1"/>
</dbReference>
<accession>A0A1G9WRL3</accession>
<evidence type="ECO:0000259" key="4">
    <source>
        <dbReference type="Pfam" id="PF02872"/>
    </source>
</evidence>
<dbReference type="AlphaFoldDB" id="A0A1G9WRL3"/>
<evidence type="ECO:0000259" key="3">
    <source>
        <dbReference type="Pfam" id="PF00149"/>
    </source>
</evidence>
<evidence type="ECO:0000256" key="2">
    <source>
        <dbReference type="SAM" id="SignalP"/>
    </source>
</evidence>
<dbReference type="InterPro" id="IPR008334">
    <property type="entry name" value="5'-Nucleotdase_C"/>
</dbReference>
<dbReference type="PANTHER" id="PTHR11575:SF24">
    <property type="entry name" value="5'-NUCLEOTIDASE"/>
    <property type="match status" value="1"/>
</dbReference>
<dbReference type="GO" id="GO:0008768">
    <property type="term" value="F:UDP-sugar diphosphatase activity"/>
    <property type="evidence" value="ECO:0007669"/>
    <property type="project" value="TreeGrafter"/>
</dbReference>
<dbReference type="RefSeq" id="WP_176760861.1">
    <property type="nucleotide sequence ID" value="NZ_FNHU01000008.1"/>
</dbReference>
<feature type="domain" description="Calcineurin-like phosphoesterase" evidence="3">
    <location>
        <begin position="107"/>
        <end position="286"/>
    </location>
</feature>
<name>A0A1G9WRL3_9ACTO</name>
<dbReference type="Gene3D" id="3.60.21.10">
    <property type="match status" value="1"/>
</dbReference>
<dbReference type="InterPro" id="IPR004843">
    <property type="entry name" value="Calcineurin-like_PHP"/>
</dbReference>
<dbReference type="GO" id="GO:0030288">
    <property type="term" value="C:outer membrane-bounded periplasmic space"/>
    <property type="evidence" value="ECO:0007669"/>
    <property type="project" value="TreeGrafter"/>
</dbReference>
<feature type="signal peptide" evidence="2">
    <location>
        <begin position="1"/>
        <end position="24"/>
    </location>
</feature>
<evidence type="ECO:0000256" key="1">
    <source>
        <dbReference type="ARBA" id="ARBA00022729"/>
    </source>
</evidence>
<protein>
    <submittedName>
        <fullName evidence="5">5'-nucleotidase</fullName>
    </submittedName>
</protein>
<dbReference type="GO" id="GO:0009166">
    <property type="term" value="P:nucleotide catabolic process"/>
    <property type="evidence" value="ECO:0007669"/>
    <property type="project" value="InterPro"/>
</dbReference>